<dbReference type="InterPro" id="IPR036249">
    <property type="entry name" value="Thioredoxin-like_sf"/>
</dbReference>
<dbReference type="InterPro" id="IPR039555">
    <property type="entry name" value="TraF/TrbB"/>
</dbReference>
<comment type="caution">
    <text evidence="2">The sequence shown here is derived from an EMBL/GenBank/DDBJ whole genome shotgun (WGS) entry which is preliminary data.</text>
</comment>
<dbReference type="PROSITE" id="PS51354">
    <property type="entry name" value="GLUTAREDOXIN_2"/>
    <property type="match status" value="1"/>
</dbReference>
<dbReference type="EMBL" id="DTGT01000102">
    <property type="protein sequence ID" value="HGH60278.1"/>
    <property type="molecule type" value="Genomic_DNA"/>
</dbReference>
<evidence type="ECO:0000313" key="2">
    <source>
        <dbReference type="EMBL" id="HGH60278.1"/>
    </source>
</evidence>
<gene>
    <name evidence="2" type="ORF">ENV54_03145</name>
</gene>
<proteinExistence type="predicted"/>
<sequence length="179" mass="19416">MTSSLAPSGKSCALLRLVVGLWIMRLCLAAIPAFSGADAAAPVQLEFFWAKDCPHCEAVKDLIQMFQKNYHIKVKDVDVDTQKGYKEFVRVGQRFRKDPPAVPLIVIGGQVLMGEAEIKANLEQKIDAVIHRGQVSRGAATRQKKKASSGPQKAAQKKTAPSSGNAEAQPGKMRVTSDE</sequence>
<dbReference type="Pfam" id="PF13728">
    <property type="entry name" value="TraF"/>
    <property type="match status" value="1"/>
</dbReference>
<reference evidence="2" key="1">
    <citation type="journal article" date="2020" name="mSystems">
        <title>Genome- and Community-Level Interaction Insights into Carbon Utilization and Element Cycling Functions of Hydrothermarchaeota in Hydrothermal Sediment.</title>
        <authorList>
            <person name="Zhou Z."/>
            <person name="Liu Y."/>
            <person name="Xu W."/>
            <person name="Pan J."/>
            <person name="Luo Z.H."/>
            <person name="Li M."/>
        </authorList>
    </citation>
    <scope>NUCLEOTIDE SEQUENCE [LARGE SCALE GENOMIC DNA]</scope>
    <source>
        <strain evidence="2">SpSt-769</strain>
    </source>
</reference>
<accession>A0A7C4AQQ9</accession>
<feature type="region of interest" description="Disordered" evidence="1">
    <location>
        <begin position="135"/>
        <end position="179"/>
    </location>
</feature>
<dbReference type="SUPFAM" id="SSF52833">
    <property type="entry name" value="Thioredoxin-like"/>
    <property type="match status" value="1"/>
</dbReference>
<dbReference type="Gene3D" id="3.40.30.10">
    <property type="entry name" value="Glutaredoxin"/>
    <property type="match status" value="1"/>
</dbReference>
<evidence type="ECO:0000256" key="1">
    <source>
        <dbReference type="SAM" id="MobiDB-lite"/>
    </source>
</evidence>
<name>A0A7C4AQQ9_9BACT</name>
<dbReference type="AlphaFoldDB" id="A0A7C4AQQ9"/>
<protein>
    <submittedName>
        <fullName evidence="2">Uncharacterized protein</fullName>
    </submittedName>
</protein>
<organism evidence="2">
    <name type="scientific">Desulfomonile tiedjei</name>
    <dbReference type="NCBI Taxonomy" id="2358"/>
    <lineage>
        <taxon>Bacteria</taxon>
        <taxon>Pseudomonadati</taxon>
        <taxon>Thermodesulfobacteriota</taxon>
        <taxon>Desulfomonilia</taxon>
        <taxon>Desulfomonilales</taxon>
        <taxon>Desulfomonilaceae</taxon>
        <taxon>Desulfomonile</taxon>
    </lineage>
</organism>